<dbReference type="RefSeq" id="WP_068369839.1">
    <property type="nucleotide sequence ID" value="NZ_LBNE01000003.1"/>
</dbReference>
<dbReference type="Pfam" id="PF03480">
    <property type="entry name" value="DctP"/>
    <property type="match status" value="1"/>
</dbReference>
<evidence type="ECO:0000256" key="1">
    <source>
        <dbReference type="ARBA" id="ARBA00022729"/>
    </source>
</evidence>
<dbReference type="GO" id="GO:0055085">
    <property type="term" value="P:transmembrane transport"/>
    <property type="evidence" value="ECO:0007669"/>
    <property type="project" value="InterPro"/>
</dbReference>
<accession>A0A171KTF4</accession>
<dbReference type="PANTHER" id="PTHR33376:SF15">
    <property type="entry name" value="BLL6794 PROTEIN"/>
    <property type="match status" value="1"/>
</dbReference>
<protein>
    <submittedName>
        <fullName evidence="3">ABC transporter substrate-binding protein</fullName>
    </submittedName>
</protein>
<evidence type="ECO:0000256" key="2">
    <source>
        <dbReference type="SAM" id="SignalP"/>
    </source>
</evidence>
<name>A0A171KTF4_9BURK</name>
<dbReference type="CDD" id="cd13665">
    <property type="entry name" value="PBP2_TRAP_Dctp3_4"/>
    <property type="match status" value="1"/>
</dbReference>
<dbReference type="NCBIfam" id="NF037995">
    <property type="entry name" value="TRAP_S1"/>
    <property type="match status" value="1"/>
</dbReference>
<dbReference type="STRING" id="206506.AAV32_07520"/>
<dbReference type="PATRIC" id="fig|206506.3.peg.1608"/>
<dbReference type="Proteomes" id="UP000078084">
    <property type="component" value="Unassembled WGS sequence"/>
</dbReference>
<comment type="caution">
    <text evidence="3">The sequence shown here is derived from an EMBL/GenBank/DDBJ whole genome shotgun (WGS) entry which is preliminary data.</text>
</comment>
<sequence length="349" mass="38912">MKLSKILCLGAVSLAAAFAPLRGAVAQEVLRFSNWLPPTHYIVQEMLIPWAADVEQATEGRVKVEFINALGKPPAHLDLVRNGVADMGMSVHSYTANRFPLIEFAELPLTTEDGEVNSVAYWRTYDKFMKDAGEHRGVKLLGLWTSPATVIFTTKESLDGLDSLRGLKLRSPSPLFDTIGQKLNFVTVNAPASESYEMLSRGVIDGMYFQYDQIENFKLDRLIRSALQAPGGFGKSSQYMFMNERKWNRLSEADRAAIEKLSGEHIARAFGGKWNESEQQSIKRLTEAGLKTTKLEGAELEALRGRLQSIEDDWIATAEKKGVDGKAALQYYREQIAELEKEKAEKSGS</sequence>
<dbReference type="EMBL" id="LBNE01000003">
    <property type="protein sequence ID" value="KKO72171.1"/>
    <property type="molecule type" value="Genomic_DNA"/>
</dbReference>
<dbReference type="InterPro" id="IPR018389">
    <property type="entry name" value="DctP_fam"/>
</dbReference>
<dbReference type="Gene3D" id="3.40.190.170">
    <property type="entry name" value="Bacterial extracellular solute-binding protein, family 7"/>
    <property type="match status" value="1"/>
</dbReference>
<dbReference type="AlphaFoldDB" id="A0A171KTF4"/>
<proteinExistence type="predicted"/>
<gene>
    <name evidence="3" type="ORF">AAV32_07520</name>
</gene>
<dbReference type="PANTHER" id="PTHR33376">
    <property type="match status" value="1"/>
</dbReference>
<evidence type="ECO:0000313" key="3">
    <source>
        <dbReference type="EMBL" id="KKO72171.1"/>
    </source>
</evidence>
<reference evidence="3 4" key="1">
    <citation type="submission" date="2015-04" db="EMBL/GenBank/DDBJ databases">
        <title>Genome sequence of Kerstersia gyiorum CG1.</title>
        <authorList>
            <person name="Greninger A.L."/>
            <person name="Kozyreva V."/>
            <person name="Chaturvedi V."/>
        </authorList>
    </citation>
    <scope>NUCLEOTIDE SEQUENCE [LARGE SCALE GENOMIC DNA]</scope>
    <source>
        <strain evidence="3 4">CG1</strain>
    </source>
</reference>
<keyword evidence="4" id="KW-1185">Reference proteome</keyword>
<keyword evidence="1 2" id="KW-0732">Signal</keyword>
<feature type="signal peptide" evidence="2">
    <location>
        <begin position="1"/>
        <end position="26"/>
    </location>
</feature>
<feature type="chain" id="PRO_5007908679" evidence="2">
    <location>
        <begin position="27"/>
        <end position="349"/>
    </location>
</feature>
<organism evidence="3 4">
    <name type="scientific">Kerstersia gyiorum</name>
    <dbReference type="NCBI Taxonomy" id="206506"/>
    <lineage>
        <taxon>Bacteria</taxon>
        <taxon>Pseudomonadati</taxon>
        <taxon>Pseudomonadota</taxon>
        <taxon>Betaproteobacteria</taxon>
        <taxon>Burkholderiales</taxon>
        <taxon>Alcaligenaceae</taxon>
        <taxon>Kerstersia</taxon>
    </lineage>
</organism>
<dbReference type="InterPro" id="IPR038404">
    <property type="entry name" value="TRAP_DctP_sf"/>
</dbReference>
<evidence type="ECO:0000313" key="4">
    <source>
        <dbReference type="Proteomes" id="UP000078084"/>
    </source>
</evidence>